<dbReference type="Proteomes" id="UP000037931">
    <property type="component" value="Unassembled WGS sequence"/>
</dbReference>
<feature type="domain" description="Bacteriophage Mu GpT" evidence="1">
    <location>
        <begin position="8"/>
        <end position="152"/>
    </location>
</feature>
<dbReference type="OrthoDB" id="9804833at2"/>
<feature type="domain" description="Bacteriophage Mu GpT" evidence="1">
    <location>
        <begin position="233"/>
        <end position="298"/>
    </location>
</feature>
<dbReference type="PATRIC" id="fig|50340.43.peg.5645"/>
<dbReference type="STRING" id="50340.PF66_02274"/>
<dbReference type="InterPro" id="IPR018774">
    <property type="entry name" value="Phage_Mu_GpT"/>
</dbReference>
<evidence type="ECO:0000259" key="1">
    <source>
        <dbReference type="Pfam" id="PF10124"/>
    </source>
</evidence>
<dbReference type="EMBL" id="JSYZ01000007">
    <property type="protein sequence ID" value="KPA91391.1"/>
    <property type="molecule type" value="Genomic_DNA"/>
</dbReference>
<dbReference type="Pfam" id="PF10124">
    <property type="entry name" value="Mu-like_gpT"/>
    <property type="match status" value="3"/>
</dbReference>
<proteinExistence type="predicted"/>
<feature type="domain" description="Bacteriophage Mu GpT" evidence="1">
    <location>
        <begin position="164"/>
        <end position="229"/>
    </location>
</feature>
<protein>
    <submittedName>
        <fullName evidence="2">Mu-like prophage major head subunit gpT</fullName>
    </submittedName>
</protein>
<dbReference type="RefSeq" id="WP_054062715.1">
    <property type="nucleotide sequence ID" value="NZ_JSYZ01000007.1"/>
</dbReference>
<reference evidence="2 3" key="1">
    <citation type="journal article" date="2015" name="PLoS ONE">
        <title>Rice-Infecting Pseudomonas Genomes Are Highly Accessorized and Harbor Multiple Putative Virulence Mechanisms to Cause Sheath Brown Rot.</title>
        <authorList>
            <person name="Quibod I.L."/>
            <person name="Grande G."/>
            <person name="Oreiro E.G."/>
            <person name="Borja F.N."/>
            <person name="Dossa G.S."/>
            <person name="Mauleon R."/>
            <person name="Cruz C.V."/>
            <person name="Oliva R."/>
        </authorList>
    </citation>
    <scope>NUCLEOTIDE SEQUENCE [LARGE SCALE GENOMIC DNA]</scope>
    <source>
        <strain evidence="2 3">IRRI 6609</strain>
    </source>
</reference>
<sequence length="302" mass="33219">MLVNKSSIQAVFIGLKTLFNNAFASAPSTWEKIAMKVPSSTGSNLYAWLSAFPKMRRWVGEKHVKNLQAYSYSVTNEDFEATVAVDRNHIEDDQLGIYQPQAQMAGFSAKQLPDEIVYELVNGGFVSPCYDGQYFFDTDHPVAGNSVSNMTTKALSISTLAAAQSSYGAARTAMRKFKDEDGRPINCIPTVLLVPPALEDTGRALLTVDRLEDGKPNPYKGTAELVVEARLTSDTAWFLIDTSKPVRPFIYQERKAPVFVQQIDAEATDVFNRKEFKFGAEARAAGGYGFWQMAFGSTGTGS</sequence>
<dbReference type="AlphaFoldDB" id="A0A0M9GHI3"/>
<accession>A0A0M9GHI3</accession>
<evidence type="ECO:0000313" key="3">
    <source>
        <dbReference type="Proteomes" id="UP000037931"/>
    </source>
</evidence>
<comment type="caution">
    <text evidence="2">The sequence shown here is derived from an EMBL/GenBank/DDBJ whole genome shotgun (WGS) entry which is preliminary data.</text>
</comment>
<keyword evidence="3" id="KW-1185">Reference proteome</keyword>
<organism evidence="2 3">
    <name type="scientific">Pseudomonas asplenii</name>
    <dbReference type="NCBI Taxonomy" id="53407"/>
    <lineage>
        <taxon>Bacteria</taxon>
        <taxon>Pseudomonadati</taxon>
        <taxon>Pseudomonadota</taxon>
        <taxon>Gammaproteobacteria</taxon>
        <taxon>Pseudomonadales</taxon>
        <taxon>Pseudomonadaceae</taxon>
        <taxon>Pseudomonas</taxon>
    </lineage>
</organism>
<gene>
    <name evidence="2" type="ORF">PF66_02274</name>
</gene>
<evidence type="ECO:0000313" key="2">
    <source>
        <dbReference type="EMBL" id="KPA91391.1"/>
    </source>
</evidence>
<name>A0A0M9GHI3_9PSED</name>